<accession>A0AAV4RM40</accession>
<protein>
    <submittedName>
        <fullName evidence="1">Multiple PDZ domain protein</fullName>
    </submittedName>
</protein>
<reference evidence="1 2" key="1">
    <citation type="submission" date="2021-06" db="EMBL/GenBank/DDBJ databases">
        <title>Caerostris extrusa draft genome.</title>
        <authorList>
            <person name="Kono N."/>
            <person name="Arakawa K."/>
        </authorList>
    </citation>
    <scope>NUCLEOTIDE SEQUENCE [LARGE SCALE GENOMIC DNA]</scope>
</reference>
<dbReference type="EMBL" id="BPLR01008161">
    <property type="protein sequence ID" value="GIY22540.1"/>
    <property type="molecule type" value="Genomic_DNA"/>
</dbReference>
<sequence>MDMESFEVNLVKDHQGLGIIVAGYVCVKEKIFSNSSVIDNYYSLNTINTEEIKAKWEKVLGPRSEIIVRLMEKQLRNTKYSEILTIFKSLPSNIVLVCGRSHHWTSNLSLIPWSERLIKAKSDSYLATRKCVTSGYHNMNRRSLEILSSLATWSSEPHFIDLVKGEEGLGFSIVEYKVILCINLNEYEMFAVL</sequence>
<evidence type="ECO:0000313" key="1">
    <source>
        <dbReference type="EMBL" id="GIY22540.1"/>
    </source>
</evidence>
<proteinExistence type="predicted"/>
<evidence type="ECO:0000313" key="2">
    <source>
        <dbReference type="Proteomes" id="UP001054945"/>
    </source>
</evidence>
<name>A0AAV4RM40_CAEEX</name>
<dbReference type="AlphaFoldDB" id="A0AAV4RM40"/>
<comment type="caution">
    <text evidence="1">The sequence shown here is derived from an EMBL/GenBank/DDBJ whole genome shotgun (WGS) entry which is preliminary data.</text>
</comment>
<dbReference type="Proteomes" id="UP001054945">
    <property type="component" value="Unassembled WGS sequence"/>
</dbReference>
<gene>
    <name evidence="1" type="primary">Mpdz_1</name>
    <name evidence="1" type="ORF">CEXT_247621</name>
</gene>
<organism evidence="1 2">
    <name type="scientific">Caerostris extrusa</name>
    <name type="common">Bark spider</name>
    <name type="synonym">Caerostris bankana</name>
    <dbReference type="NCBI Taxonomy" id="172846"/>
    <lineage>
        <taxon>Eukaryota</taxon>
        <taxon>Metazoa</taxon>
        <taxon>Ecdysozoa</taxon>
        <taxon>Arthropoda</taxon>
        <taxon>Chelicerata</taxon>
        <taxon>Arachnida</taxon>
        <taxon>Araneae</taxon>
        <taxon>Araneomorphae</taxon>
        <taxon>Entelegynae</taxon>
        <taxon>Araneoidea</taxon>
        <taxon>Araneidae</taxon>
        <taxon>Caerostris</taxon>
    </lineage>
</organism>
<keyword evidence="2" id="KW-1185">Reference proteome</keyword>